<evidence type="ECO:0000313" key="10">
    <source>
        <dbReference type="Proteomes" id="UP000004778"/>
    </source>
</evidence>
<dbReference type="CDD" id="cd06261">
    <property type="entry name" value="TM_PBP2"/>
    <property type="match status" value="1"/>
</dbReference>
<protein>
    <submittedName>
        <fullName evidence="9">ABC transporter, permease protein</fullName>
    </submittedName>
</protein>
<dbReference type="PANTHER" id="PTHR43744">
    <property type="entry name" value="ABC TRANSPORTER PERMEASE PROTEIN MG189-RELATED-RELATED"/>
    <property type="match status" value="1"/>
</dbReference>
<evidence type="ECO:0000259" key="8">
    <source>
        <dbReference type="PROSITE" id="PS50928"/>
    </source>
</evidence>
<reference evidence="9 10" key="1">
    <citation type="submission" date="2009-01" db="EMBL/GenBank/DDBJ databases">
        <authorList>
            <person name="Qin X."/>
            <person name="Bachman B."/>
            <person name="Battles P."/>
            <person name="Bell A."/>
            <person name="Bess C."/>
            <person name="Bickham C."/>
            <person name="Chaboub L."/>
            <person name="Chen D."/>
            <person name="Coyle M."/>
            <person name="Deiros D.R."/>
            <person name="Dinh H."/>
            <person name="Forbes L."/>
            <person name="Fowler G."/>
            <person name="Francisco L."/>
            <person name="Fu Q."/>
            <person name="Gubbala S."/>
            <person name="Hale W."/>
            <person name="Han Y."/>
            <person name="Hemphill L."/>
            <person name="Highlander S.K."/>
            <person name="Hirani K."/>
            <person name="Hogues M."/>
            <person name="Jackson L."/>
            <person name="Jakkamsetti A."/>
            <person name="Javaid M."/>
            <person name="Jiang H."/>
            <person name="Korchina V."/>
            <person name="Kovar C."/>
            <person name="Lara F."/>
            <person name="Lee S."/>
            <person name="Mata R."/>
            <person name="Mathew T."/>
            <person name="Moen C."/>
            <person name="Morales K."/>
            <person name="Munidasa M."/>
            <person name="Nazareth L."/>
            <person name="Ngo R."/>
            <person name="Nguyen L."/>
            <person name="Okwuonu G."/>
            <person name="Ongeri F."/>
            <person name="Patil S."/>
            <person name="Petrosino J."/>
            <person name="Pham C."/>
            <person name="Pham P."/>
            <person name="Pu L.-L."/>
            <person name="Puazo M."/>
            <person name="Raj R."/>
            <person name="Reid J."/>
            <person name="Rouhana J."/>
            <person name="Saada N."/>
            <person name="Shang Y."/>
            <person name="Simmons D."/>
            <person name="Thornton R."/>
            <person name="Warren J."/>
            <person name="Weissenberger G."/>
            <person name="Zhang J."/>
            <person name="Zhang L."/>
            <person name="Zhou C."/>
            <person name="Zhu D."/>
            <person name="Muzny D."/>
            <person name="Worley K."/>
            <person name="Gibbs R."/>
        </authorList>
    </citation>
    <scope>NUCLEOTIDE SEQUENCE [LARGE SCALE GENOMIC DNA]</scope>
    <source>
        <strain evidence="9 10">DSM 15434</strain>
    </source>
</reference>
<keyword evidence="4 7" id="KW-0812">Transmembrane</keyword>
<comment type="caution">
    <text evidence="9">The sequence shown here is derived from an EMBL/GenBank/DDBJ whole genome shotgun (WGS) entry which is preliminary data.</text>
</comment>
<evidence type="ECO:0000256" key="6">
    <source>
        <dbReference type="ARBA" id="ARBA00023136"/>
    </source>
</evidence>
<keyword evidence="10" id="KW-1185">Reference proteome</keyword>
<comment type="similarity">
    <text evidence="7">Belongs to the binding-protein-dependent transport system permease family.</text>
</comment>
<feature type="transmembrane region" description="Helical" evidence="7">
    <location>
        <begin position="77"/>
        <end position="102"/>
    </location>
</feature>
<dbReference type="Gene3D" id="1.10.3720.10">
    <property type="entry name" value="MetI-like"/>
    <property type="match status" value="1"/>
</dbReference>
<feature type="domain" description="ABC transmembrane type-1" evidence="8">
    <location>
        <begin position="1"/>
        <end position="156"/>
    </location>
</feature>
<organism evidence="9 10">
    <name type="scientific">Actinomyces urogenitalis DSM 15434</name>
    <dbReference type="NCBI Taxonomy" id="525246"/>
    <lineage>
        <taxon>Bacteria</taxon>
        <taxon>Bacillati</taxon>
        <taxon>Actinomycetota</taxon>
        <taxon>Actinomycetes</taxon>
        <taxon>Actinomycetales</taxon>
        <taxon>Actinomycetaceae</taxon>
        <taxon>Actinomyces</taxon>
    </lineage>
</organism>
<evidence type="ECO:0000256" key="5">
    <source>
        <dbReference type="ARBA" id="ARBA00022989"/>
    </source>
</evidence>
<keyword evidence="3" id="KW-1003">Cell membrane</keyword>
<dbReference type="HOGENOM" id="CLU_016047_16_1_11"/>
<feature type="transmembrane region" description="Helical" evidence="7">
    <location>
        <begin position="33"/>
        <end position="56"/>
    </location>
</feature>
<accession>C0W5M2</accession>
<evidence type="ECO:0000313" key="9">
    <source>
        <dbReference type="EMBL" id="EEH65974.1"/>
    </source>
</evidence>
<dbReference type="SUPFAM" id="SSF161098">
    <property type="entry name" value="MetI-like"/>
    <property type="match status" value="1"/>
</dbReference>
<dbReference type="Pfam" id="PF00528">
    <property type="entry name" value="BPD_transp_1"/>
    <property type="match status" value="1"/>
</dbReference>
<gene>
    <name evidence="9" type="ORF">HMPREF0058_1166</name>
</gene>
<keyword evidence="2 7" id="KW-0813">Transport</keyword>
<dbReference type="InterPro" id="IPR000515">
    <property type="entry name" value="MetI-like"/>
</dbReference>
<evidence type="ECO:0000256" key="2">
    <source>
        <dbReference type="ARBA" id="ARBA00022448"/>
    </source>
</evidence>
<proteinExistence type="inferred from homology"/>
<dbReference type="Proteomes" id="UP000004778">
    <property type="component" value="Unassembled WGS sequence"/>
</dbReference>
<dbReference type="AlphaFoldDB" id="C0W5M2"/>
<sequence length="170" mass="18773">MLLYLFVCTAIPQQIFLVPLFFLWAKLGLTDSLFGLIGIYVALFSPFATLLLRSYMMALPREFEEAARTEGAGELRILFSVVLPLTLPGFLTVALVSGLMAWNEFLFAITFIQDDALKPVTTSFLAFKGQFTQDWGLTSAGALFVIAPVIILFLFMQKKFVEGLAAGGLK</sequence>
<keyword evidence="6 7" id="KW-0472">Membrane</keyword>
<evidence type="ECO:0000256" key="4">
    <source>
        <dbReference type="ARBA" id="ARBA00022692"/>
    </source>
</evidence>
<dbReference type="EMBL" id="ACFH01000088">
    <property type="protein sequence ID" value="EEH65974.1"/>
    <property type="molecule type" value="Genomic_DNA"/>
</dbReference>
<evidence type="ECO:0000256" key="1">
    <source>
        <dbReference type="ARBA" id="ARBA00004651"/>
    </source>
</evidence>
<evidence type="ECO:0000256" key="3">
    <source>
        <dbReference type="ARBA" id="ARBA00022475"/>
    </source>
</evidence>
<keyword evidence="5 7" id="KW-1133">Transmembrane helix</keyword>
<evidence type="ECO:0000256" key="7">
    <source>
        <dbReference type="RuleBase" id="RU363032"/>
    </source>
</evidence>
<name>C0W5M2_9ACTO</name>
<feature type="transmembrane region" description="Helical" evidence="7">
    <location>
        <begin position="135"/>
        <end position="155"/>
    </location>
</feature>
<dbReference type="PANTHER" id="PTHR43744:SF8">
    <property type="entry name" value="SN-GLYCEROL-3-PHOSPHATE TRANSPORT SYSTEM PERMEASE PROTEIN UGPE"/>
    <property type="match status" value="1"/>
</dbReference>
<comment type="subcellular location">
    <subcellularLocation>
        <location evidence="1 7">Cell membrane</location>
        <topology evidence="1 7">Multi-pass membrane protein</topology>
    </subcellularLocation>
</comment>
<dbReference type="GO" id="GO:0055085">
    <property type="term" value="P:transmembrane transport"/>
    <property type="evidence" value="ECO:0007669"/>
    <property type="project" value="InterPro"/>
</dbReference>
<dbReference type="eggNOG" id="COG0395">
    <property type="taxonomic scope" value="Bacteria"/>
</dbReference>
<dbReference type="PROSITE" id="PS50928">
    <property type="entry name" value="ABC_TM1"/>
    <property type="match status" value="1"/>
</dbReference>
<dbReference type="GO" id="GO:0005886">
    <property type="term" value="C:plasma membrane"/>
    <property type="evidence" value="ECO:0007669"/>
    <property type="project" value="UniProtKB-SubCell"/>
</dbReference>
<dbReference type="InterPro" id="IPR035906">
    <property type="entry name" value="MetI-like_sf"/>
</dbReference>